<proteinExistence type="predicted"/>
<organism evidence="2 3">
    <name type="scientific">Candidatus Thiopontia autotrophica</name>
    <dbReference type="NCBI Taxonomy" id="2841688"/>
    <lineage>
        <taxon>Bacteria</taxon>
        <taxon>Pseudomonadati</taxon>
        <taxon>Pseudomonadota</taxon>
        <taxon>Gammaproteobacteria</taxon>
        <taxon>Candidatus Thiopontia</taxon>
    </lineage>
</organism>
<dbReference type="EMBL" id="JACNFK010000038">
    <property type="protein sequence ID" value="MBC8520308.1"/>
    <property type="molecule type" value="Genomic_DNA"/>
</dbReference>
<name>A0A8J6TT36_9GAMM</name>
<reference evidence="2 3" key="1">
    <citation type="submission" date="2020-08" db="EMBL/GenBank/DDBJ databases">
        <title>Bridging the membrane lipid divide: bacteria of the FCB group superphylum have the potential to synthesize archaeal ether lipids.</title>
        <authorList>
            <person name="Villanueva L."/>
            <person name="Von Meijenfeldt F.A.B."/>
            <person name="Westbye A.B."/>
            <person name="Yadav S."/>
            <person name="Hopmans E.C."/>
            <person name="Dutilh B.E."/>
            <person name="Sinninghe Damste J.S."/>
        </authorList>
    </citation>
    <scope>NUCLEOTIDE SEQUENCE [LARGE SCALE GENOMIC DNA]</scope>
    <source>
        <strain evidence="2">NIOZ-UU100</strain>
    </source>
</reference>
<feature type="compositionally biased region" description="Polar residues" evidence="1">
    <location>
        <begin position="111"/>
        <end position="122"/>
    </location>
</feature>
<accession>A0A8J6TT36</accession>
<evidence type="ECO:0000256" key="1">
    <source>
        <dbReference type="SAM" id="MobiDB-lite"/>
    </source>
</evidence>
<dbReference type="AlphaFoldDB" id="A0A8J6TT36"/>
<comment type="caution">
    <text evidence="2">The sequence shown here is derived from an EMBL/GenBank/DDBJ whole genome shotgun (WGS) entry which is preliminary data.</text>
</comment>
<protein>
    <submittedName>
        <fullName evidence="2">Uncharacterized protein</fullName>
    </submittedName>
</protein>
<sequence>MGANVEEIQLRFKIFNHFLILSLKENIMKKIIATIALVAVASSASAFFGGSDDNQSGYGTGSADGAFDGKGRGAGKGNADAEGNFSMTINASGKGSSNMEADMDAAENARMNGTTDVRTENTPAYYGAPVAK</sequence>
<gene>
    <name evidence="2" type="ORF">H8D24_07905</name>
</gene>
<dbReference type="Proteomes" id="UP000654401">
    <property type="component" value="Unassembled WGS sequence"/>
</dbReference>
<evidence type="ECO:0000313" key="2">
    <source>
        <dbReference type="EMBL" id="MBC8520308.1"/>
    </source>
</evidence>
<feature type="region of interest" description="Disordered" evidence="1">
    <location>
        <begin position="59"/>
        <end position="132"/>
    </location>
</feature>
<evidence type="ECO:0000313" key="3">
    <source>
        <dbReference type="Proteomes" id="UP000654401"/>
    </source>
</evidence>
<feature type="compositionally biased region" description="Polar residues" evidence="1">
    <location>
        <begin position="85"/>
        <end position="99"/>
    </location>
</feature>